<dbReference type="Gene3D" id="1.10.10.1400">
    <property type="entry name" value="Terminase, small subunit, N-terminal DNA-binding domain, HTH motif"/>
    <property type="match status" value="1"/>
</dbReference>
<dbReference type="RefSeq" id="WP_114895481.1">
    <property type="nucleotide sequence ID" value="NZ_CP022674.1"/>
</dbReference>
<evidence type="ECO:0000256" key="2">
    <source>
        <dbReference type="ARBA" id="ARBA00023219"/>
    </source>
</evidence>
<evidence type="ECO:0000313" key="5">
    <source>
        <dbReference type="EMBL" id="AXI29464.1"/>
    </source>
</evidence>
<organism evidence="5 6">
    <name type="scientific">Priestia megaterium</name>
    <name type="common">Bacillus megaterium</name>
    <dbReference type="NCBI Taxonomy" id="1404"/>
    <lineage>
        <taxon>Bacteria</taxon>
        <taxon>Bacillati</taxon>
        <taxon>Bacillota</taxon>
        <taxon>Bacilli</taxon>
        <taxon>Bacillales</taxon>
        <taxon>Bacillaceae</taxon>
        <taxon>Priestia</taxon>
    </lineage>
</organism>
<keyword evidence="2" id="KW-0231">Viral genome packaging</keyword>
<feature type="region of interest" description="Disordered" evidence="3">
    <location>
        <begin position="53"/>
        <end position="82"/>
    </location>
</feature>
<name>A0AA86I0C7_PRIMG</name>
<feature type="domain" description="PBSX phage terminase small subunit-like N-terminal" evidence="4">
    <location>
        <begin position="1"/>
        <end position="60"/>
    </location>
</feature>
<dbReference type="Pfam" id="PF03592">
    <property type="entry name" value="Terminase_2"/>
    <property type="match status" value="1"/>
</dbReference>
<dbReference type="AlphaFoldDB" id="A0AA86I0C7"/>
<gene>
    <name evidence="5" type="ORF">CIB87_10740</name>
</gene>
<evidence type="ECO:0000256" key="3">
    <source>
        <dbReference type="SAM" id="MobiDB-lite"/>
    </source>
</evidence>
<dbReference type="InterPro" id="IPR018925">
    <property type="entry name" value="XtmA-like_N"/>
</dbReference>
<keyword evidence="1" id="KW-1188">Viral release from host cell</keyword>
<dbReference type="Pfam" id="PF10668">
    <property type="entry name" value="Phage_terminase"/>
    <property type="match status" value="1"/>
</dbReference>
<evidence type="ECO:0000259" key="4">
    <source>
        <dbReference type="Pfam" id="PF10668"/>
    </source>
</evidence>
<dbReference type="PANTHER" id="PTHR41328:SF3">
    <property type="entry name" value="PBSX PHAGE TERMINASE SMALL SUBUNIT"/>
    <property type="match status" value="1"/>
</dbReference>
<protein>
    <recommendedName>
        <fullName evidence="4">PBSX phage terminase small subunit-like N-terminal domain-containing protein</fullName>
    </recommendedName>
</protein>
<dbReference type="InterPro" id="IPR052404">
    <property type="entry name" value="SPP1-like_terminase"/>
</dbReference>
<evidence type="ECO:0000313" key="6">
    <source>
        <dbReference type="Proteomes" id="UP000253834"/>
    </source>
</evidence>
<dbReference type="PANTHER" id="PTHR41328">
    <property type="entry name" value="TERMINASE SMALL SUBUNIT-RELATED"/>
    <property type="match status" value="1"/>
</dbReference>
<dbReference type="GO" id="GO:0051276">
    <property type="term" value="P:chromosome organization"/>
    <property type="evidence" value="ECO:0007669"/>
    <property type="project" value="InterPro"/>
</dbReference>
<evidence type="ECO:0000256" key="1">
    <source>
        <dbReference type="ARBA" id="ARBA00022612"/>
    </source>
</evidence>
<reference evidence="5 6" key="1">
    <citation type="submission" date="2017-07" db="EMBL/GenBank/DDBJ databases">
        <title>Isolation and development of strain Bacillus megaterium SR7 for enhanced growth and metabolite production under supercritical carbon dioxide.</title>
        <authorList>
            <person name="Freedman A.J.E."/>
            <person name="Peet K.C."/>
            <person name="Boock J.T."/>
            <person name="Penn K."/>
            <person name="Prather K.L.J."/>
            <person name="Thompson J.R."/>
        </authorList>
    </citation>
    <scope>NUCLEOTIDE SEQUENCE [LARGE SCALE GENOMIC DNA]</scope>
    <source>
        <strain evidence="5 6">SR7</strain>
    </source>
</reference>
<dbReference type="EMBL" id="CP022674">
    <property type="protein sequence ID" value="AXI29464.1"/>
    <property type="molecule type" value="Genomic_DNA"/>
</dbReference>
<dbReference type="Proteomes" id="UP000253834">
    <property type="component" value="Chromosome"/>
</dbReference>
<dbReference type="InterPro" id="IPR005335">
    <property type="entry name" value="Terminase_ssu"/>
</dbReference>
<dbReference type="InterPro" id="IPR038713">
    <property type="entry name" value="Terminase_Gp1_N_sf"/>
</dbReference>
<sequence>MARKRDPRRDEAFGIWKQHNGKITNRAIAEQLDIPEKTISAWKSRDKWNAVLQKDECSTTNKKSSQKARAPTKKQSTENNNETIELTERQRLFCLYYVKTFNATMSATKAGYSADTAHVQGPRLLGNVRVSAYIRKLKQTLTENLFLDAQDVLAKYIAIAFADINDFLTFGRRQQQVITMYGPLYEKDKDGKIDKSKPVMETVNYVDLKEGAVVDGTIISEVKQGKDGVSIKLADRLKALDKLSLYFDLFPDSFKRKIEEEKLNISKQKLELDKLRIIGDEEEYEDDGFIDALNGKTAEVWNDDDENKDS</sequence>
<accession>A0AA86I0C7</accession>
<proteinExistence type="predicted"/>